<feature type="compositionally biased region" description="Basic and acidic residues" evidence="1">
    <location>
        <begin position="1"/>
        <end position="10"/>
    </location>
</feature>
<accession>A0A839E1V6</accession>
<dbReference type="Proteomes" id="UP000569329">
    <property type="component" value="Unassembled WGS sequence"/>
</dbReference>
<comment type="caution">
    <text evidence="2">The sequence shown here is derived from an EMBL/GenBank/DDBJ whole genome shotgun (WGS) entry which is preliminary data.</text>
</comment>
<evidence type="ECO:0000313" key="3">
    <source>
        <dbReference type="Proteomes" id="UP000569329"/>
    </source>
</evidence>
<dbReference type="RefSeq" id="WP_182544107.1">
    <property type="nucleotide sequence ID" value="NZ_JACGWZ010000002.1"/>
</dbReference>
<reference evidence="2 3" key="1">
    <citation type="submission" date="2020-07" db="EMBL/GenBank/DDBJ databases">
        <title>Sequencing the genomes of 1000 actinobacteria strains.</title>
        <authorList>
            <person name="Klenk H.-P."/>
        </authorList>
    </citation>
    <scope>NUCLEOTIDE SEQUENCE [LARGE SCALE GENOMIC DNA]</scope>
    <source>
        <strain evidence="2 3">DSM 45975</strain>
    </source>
</reference>
<protein>
    <submittedName>
        <fullName evidence="2">Uncharacterized protein</fullName>
    </submittedName>
</protein>
<sequence length="64" mass="7211">MMPVYRHDRTGAAGERPFLAPGDERLPDSRIDPCFRTGTAEDHANFKFRRMTSGCNDDRVQAGL</sequence>
<evidence type="ECO:0000313" key="2">
    <source>
        <dbReference type="EMBL" id="MBA8824928.1"/>
    </source>
</evidence>
<feature type="region of interest" description="Disordered" evidence="1">
    <location>
        <begin position="1"/>
        <end position="26"/>
    </location>
</feature>
<evidence type="ECO:0000256" key="1">
    <source>
        <dbReference type="SAM" id="MobiDB-lite"/>
    </source>
</evidence>
<name>A0A839E1V6_9PSEU</name>
<organism evidence="2 3">
    <name type="scientific">Halosaccharopolyspora lacisalsi</name>
    <dbReference type="NCBI Taxonomy" id="1000566"/>
    <lineage>
        <taxon>Bacteria</taxon>
        <taxon>Bacillati</taxon>
        <taxon>Actinomycetota</taxon>
        <taxon>Actinomycetes</taxon>
        <taxon>Pseudonocardiales</taxon>
        <taxon>Pseudonocardiaceae</taxon>
        <taxon>Halosaccharopolyspora</taxon>
    </lineage>
</organism>
<keyword evidence="3" id="KW-1185">Reference proteome</keyword>
<gene>
    <name evidence="2" type="ORF">FHX42_002275</name>
</gene>
<dbReference type="AlphaFoldDB" id="A0A839E1V6"/>
<dbReference type="EMBL" id="JACGWZ010000002">
    <property type="protein sequence ID" value="MBA8824928.1"/>
    <property type="molecule type" value="Genomic_DNA"/>
</dbReference>
<proteinExistence type="predicted"/>